<dbReference type="EMBL" id="JADWDJ010000017">
    <property type="protein sequence ID" value="KAG5267775.1"/>
    <property type="molecule type" value="Genomic_DNA"/>
</dbReference>
<keyword evidence="4" id="KW-1185">Reference proteome</keyword>
<dbReference type="GO" id="GO:0001771">
    <property type="term" value="P:immunological synapse formation"/>
    <property type="evidence" value="ECO:0007669"/>
    <property type="project" value="TreeGrafter"/>
</dbReference>
<dbReference type="GO" id="GO:0001913">
    <property type="term" value="P:T cell mediated cytotoxicity"/>
    <property type="evidence" value="ECO:0007669"/>
    <property type="project" value="TreeGrafter"/>
</dbReference>
<dbReference type="GO" id="GO:0022829">
    <property type="term" value="F:wide pore channel activity"/>
    <property type="evidence" value="ECO:0007669"/>
    <property type="project" value="TreeGrafter"/>
</dbReference>
<protein>
    <recommendedName>
        <fullName evidence="2">MACPF domain-containing protein</fullName>
    </recommendedName>
</protein>
<evidence type="ECO:0000313" key="4">
    <source>
        <dbReference type="Proteomes" id="UP000823561"/>
    </source>
</evidence>
<dbReference type="GO" id="GO:0051607">
    <property type="term" value="P:defense response to virus"/>
    <property type="evidence" value="ECO:0007669"/>
    <property type="project" value="TreeGrafter"/>
</dbReference>
<reference evidence="3 4" key="1">
    <citation type="submission" date="2020-10" db="EMBL/GenBank/DDBJ databases">
        <title>Chromosome-scale genome assembly of the Allis shad, Alosa alosa.</title>
        <authorList>
            <person name="Margot Z."/>
            <person name="Christophe K."/>
            <person name="Cabau C."/>
            <person name="Louis A."/>
            <person name="Berthelot C."/>
            <person name="Parey E."/>
            <person name="Roest Crollius H."/>
            <person name="Montfort J."/>
            <person name="Robinson-Rechavi M."/>
            <person name="Bucao C."/>
            <person name="Bouchez O."/>
            <person name="Gislard M."/>
            <person name="Lluch J."/>
            <person name="Milhes M."/>
            <person name="Lampietro C."/>
            <person name="Lopez Roques C."/>
            <person name="Donnadieu C."/>
            <person name="Braasch I."/>
            <person name="Desvignes T."/>
            <person name="Postlethwait J."/>
            <person name="Bobe J."/>
            <person name="Guiguen Y."/>
        </authorList>
    </citation>
    <scope>NUCLEOTIDE SEQUENCE [LARGE SCALE GENOMIC DNA]</scope>
    <source>
        <strain evidence="3">M-15738</strain>
        <tissue evidence="3">Blood</tissue>
    </source>
</reference>
<dbReference type="PANTHER" id="PTHR46096">
    <property type="entry name" value="PERFORIN-1"/>
    <property type="match status" value="1"/>
</dbReference>
<dbReference type="AlphaFoldDB" id="A0AAV6FYY4"/>
<evidence type="ECO:0000256" key="1">
    <source>
        <dbReference type="ARBA" id="ARBA00022729"/>
    </source>
</evidence>
<accession>A0AAV6FYY4</accession>
<organism evidence="3 4">
    <name type="scientific">Alosa alosa</name>
    <name type="common">allis shad</name>
    <dbReference type="NCBI Taxonomy" id="278164"/>
    <lineage>
        <taxon>Eukaryota</taxon>
        <taxon>Metazoa</taxon>
        <taxon>Chordata</taxon>
        <taxon>Craniata</taxon>
        <taxon>Vertebrata</taxon>
        <taxon>Euteleostomi</taxon>
        <taxon>Actinopterygii</taxon>
        <taxon>Neopterygii</taxon>
        <taxon>Teleostei</taxon>
        <taxon>Clupei</taxon>
        <taxon>Clupeiformes</taxon>
        <taxon>Clupeoidei</taxon>
        <taxon>Clupeidae</taxon>
        <taxon>Alosa</taxon>
    </lineage>
</organism>
<sequence>MQKVPLAVADWTPGQRCNVRVISKQHQSSESLIRFSTSSVDNDWKAGLGLDTNVGRGSLMLAGTKSILAEYSMEQSGTNVPASAIRWSVVTKGVPVVRALAMSETPFSLLSVFTEIFGGNTTERELLFSADPDIFKKWLSSLPGNPDMISHSLDPLHELLPSNLPVRRELAKAIRHYILERGLGNTALGPAHVASEETHRSLASAVAMVSLV</sequence>
<gene>
    <name evidence="3" type="ORF">AALO_G00225600</name>
</gene>
<proteinExistence type="predicted"/>
<dbReference type="Proteomes" id="UP000823561">
    <property type="component" value="Chromosome 17"/>
</dbReference>
<dbReference type="GO" id="GO:0016020">
    <property type="term" value="C:membrane"/>
    <property type="evidence" value="ECO:0007669"/>
    <property type="project" value="TreeGrafter"/>
</dbReference>
<name>A0AAV6FYY4_9TELE</name>
<dbReference type="PANTHER" id="PTHR46096:SF3">
    <property type="entry name" value="PERFORIN-1"/>
    <property type="match status" value="1"/>
</dbReference>
<feature type="domain" description="MACPF" evidence="2">
    <location>
        <begin position="111"/>
        <end position="177"/>
    </location>
</feature>
<keyword evidence="1" id="KW-0732">Signal</keyword>
<dbReference type="InterPro" id="IPR052784">
    <property type="entry name" value="Perforin-1_pore-forming"/>
</dbReference>
<evidence type="ECO:0000259" key="2">
    <source>
        <dbReference type="Pfam" id="PF01823"/>
    </source>
</evidence>
<dbReference type="Pfam" id="PF01823">
    <property type="entry name" value="MACPF"/>
    <property type="match status" value="1"/>
</dbReference>
<comment type="caution">
    <text evidence="3">The sequence shown here is derived from an EMBL/GenBank/DDBJ whole genome shotgun (WGS) entry which is preliminary data.</text>
</comment>
<evidence type="ECO:0000313" key="3">
    <source>
        <dbReference type="EMBL" id="KAG5267775.1"/>
    </source>
</evidence>
<dbReference type="InterPro" id="IPR020864">
    <property type="entry name" value="MACPF"/>
</dbReference>